<dbReference type="PANTHER" id="PTHR24320">
    <property type="entry name" value="RETINOL DEHYDROGENASE"/>
    <property type="match status" value="1"/>
</dbReference>
<evidence type="ECO:0000313" key="3">
    <source>
        <dbReference type="EMBL" id="CAE4594666.1"/>
    </source>
</evidence>
<dbReference type="PROSITE" id="PS51257">
    <property type="entry name" value="PROKAR_LIPOPROTEIN"/>
    <property type="match status" value="1"/>
</dbReference>
<gene>
    <name evidence="3" type="ORF">AMON00008_LOCUS26005</name>
</gene>
<dbReference type="PRINTS" id="PR00081">
    <property type="entry name" value="GDHRDH"/>
</dbReference>
<dbReference type="InterPro" id="IPR002347">
    <property type="entry name" value="SDR_fam"/>
</dbReference>
<dbReference type="PANTHER" id="PTHR24320:SF148">
    <property type="entry name" value="NAD(P)-BINDING ROSSMANN-FOLD SUPERFAMILY PROTEIN"/>
    <property type="match status" value="1"/>
</dbReference>
<keyword evidence="2" id="KW-0560">Oxidoreductase</keyword>
<organism evidence="3">
    <name type="scientific">Alexandrium monilatum</name>
    <dbReference type="NCBI Taxonomy" id="311494"/>
    <lineage>
        <taxon>Eukaryota</taxon>
        <taxon>Sar</taxon>
        <taxon>Alveolata</taxon>
        <taxon>Dinophyceae</taxon>
        <taxon>Gonyaulacales</taxon>
        <taxon>Pyrocystaceae</taxon>
        <taxon>Alexandrium</taxon>
    </lineage>
</organism>
<sequence>MKDMCDASAFAWLGKASLSTAGLALGGCCCLAAGVRHVRRVAAARRRLQELLSAVVGEDARVVITGATSGIGEELARQLGRHPSVSLMLGCRDTRRGERLFRRPAGVGKQPVRVVPLELLDLDSVQSFVDEVHDFLAQGGPGLRLLINNAGVMRPSGLAGRGGDSAAAAASADATWRTNFLGPFFLTELLARRRATARASPPLSVVHVSSRLERRSKLDDPLLEEIGKGRPGQHAYSDSKKALMLWTSVRAQSLAFKGSAFCHAATPGMVDTQLGRYSLSPWLWPLTKPIRLLLLRSAAEGALSVAAAGLRTQATGCFGRYMDGEKELEDLVMQRMGEKPLAVKVVKWATQATALEARAAGYDR</sequence>
<evidence type="ECO:0000256" key="1">
    <source>
        <dbReference type="ARBA" id="ARBA00006484"/>
    </source>
</evidence>
<dbReference type="InterPro" id="IPR036291">
    <property type="entry name" value="NAD(P)-bd_dom_sf"/>
</dbReference>
<name>A0A7S4QVN6_9DINO</name>
<evidence type="ECO:0008006" key="4">
    <source>
        <dbReference type="Google" id="ProtNLM"/>
    </source>
</evidence>
<proteinExistence type="inferred from homology"/>
<accession>A0A7S4QVN6</accession>
<reference evidence="3" key="1">
    <citation type="submission" date="2021-01" db="EMBL/GenBank/DDBJ databases">
        <authorList>
            <person name="Corre E."/>
            <person name="Pelletier E."/>
            <person name="Niang G."/>
            <person name="Scheremetjew M."/>
            <person name="Finn R."/>
            <person name="Kale V."/>
            <person name="Holt S."/>
            <person name="Cochrane G."/>
            <person name="Meng A."/>
            <person name="Brown T."/>
            <person name="Cohen L."/>
        </authorList>
    </citation>
    <scope>NUCLEOTIDE SEQUENCE</scope>
    <source>
        <strain evidence="3">CCMP3105</strain>
    </source>
</reference>
<dbReference type="AlphaFoldDB" id="A0A7S4QVN6"/>
<dbReference type="Gene3D" id="3.40.50.720">
    <property type="entry name" value="NAD(P)-binding Rossmann-like Domain"/>
    <property type="match status" value="1"/>
</dbReference>
<protein>
    <recommendedName>
        <fullName evidence="4">Protochlorophyllide reductase</fullName>
    </recommendedName>
</protein>
<dbReference type="Pfam" id="PF00106">
    <property type="entry name" value="adh_short"/>
    <property type="match status" value="1"/>
</dbReference>
<evidence type="ECO:0000256" key="2">
    <source>
        <dbReference type="ARBA" id="ARBA00023002"/>
    </source>
</evidence>
<dbReference type="GO" id="GO:0016491">
    <property type="term" value="F:oxidoreductase activity"/>
    <property type="evidence" value="ECO:0007669"/>
    <property type="project" value="UniProtKB-KW"/>
</dbReference>
<dbReference type="SUPFAM" id="SSF51735">
    <property type="entry name" value="NAD(P)-binding Rossmann-fold domains"/>
    <property type="match status" value="1"/>
</dbReference>
<dbReference type="EMBL" id="HBNR01037706">
    <property type="protein sequence ID" value="CAE4594666.1"/>
    <property type="molecule type" value="Transcribed_RNA"/>
</dbReference>
<comment type="similarity">
    <text evidence="1">Belongs to the short-chain dehydrogenases/reductases (SDR) family.</text>
</comment>